<evidence type="ECO:0000313" key="2">
    <source>
        <dbReference type="Proteomes" id="UP000037460"/>
    </source>
</evidence>
<organism evidence="1 2">
    <name type="scientific">Chrysochromulina tobinii</name>
    <dbReference type="NCBI Taxonomy" id="1460289"/>
    <lineage>
        <taxon>Eukaryota</taxon>
        <taxon>Haptista</taxon>
        <taxon>Haptophyta</taxon>
        <taxon>Prymnesiophyceae</taxon>
        <taxon>Prymnesiales</taxon>
        <taxon>Chrysochromulinaceae</taxon>
        <taxon>Chrysochromulina</taxon>
    </lineage>
</organism>
<comment type="caution">
    <text evidence="1">The sequence shown here is derived from an EMBL/GenBank/DDBJ whole genome shotgun (WGS) entry which is preliminary data.</text>
</comment>
<dbReference type="Proteomes" id="UP000037460">
    <property type="component" value="Unassembled WGS sequence"/>
</dbReference>
<protein>
    <submittedName>
        <fullName evidence="1">Uncharacterized protein</fullName>
    </submittedName>
</protein>
<evidence type="ECO:0000313" key="1">
    <source>
        <dbReference type="EMBL" id="KOO20793.1"/>
    </source>
</evidence>
<name>A0A0M0J3G1_9EUKA</name>
<sequence length="273" mass="29378">MAAGGPATLEAPLALEESRGLKPIQSDRIRWLRRLCCCCCTGTREVASAPLAGSDSAAAVHKLTRHQPVVEGSARGAAIGGGSSGFHRLAAFEGQQDHHCAVHAINNLLQGPYVSFATLQAIADQQSQAIGVPVECFYNEAGDFQKSIISLALKQLGLRLADYVLDVVPHRDPLLSEEDERIVKATQYARSGQTLPRVVYDTHARFMSQPARSSGYVGCILASGSHYSTAISIGAGHFVHVDSRVRREAYEKMSARAVLEVPVKLEGVIHVLR</sequence>
<dbReference type="EMBL" id="JWZX01003412">
    <property type="protein sequence ID" value="KOO20793.1"/>
    <property type="molecule type" value="Genomic_DNA"/>
</dbReference>
<proteinExistence type="predicted"/>
<accession>A0A0M0J3G1</accession>
<keyword evidence="2" id="KW-1185">Reference proteome</keyword>
<dbReference type="AlphaFoldDB" id="A0A0M0J3G1"/>
<gene>
    <name evidence="1" type="ORF">Ctob_000182</name>
</gene>
<reference evidence="2" key="1">
    <citation type="journal article" date="2015" name="PLoS Genet.">
        <title>Genome Sequence and Transcriptome Analyses of Chrysochromulina tobin: Metabolic Tools for Enhanced Algal Fitness in the Prominent Order Prymnesiales (Haptophyceae).</title>
        <authorList>
            <person name="Hovde B.T."/>
            <person name="Deodato C.R."/>
            <person name="Hunsperger H.M."/>
            <person name="Ryken S.A."/>
            <person name="Yost W."/>
            <person name="Jha R.K."/>
            <person name="Patterson J."/>
            <person name="Monnat R.J. Jr."/>
            <person name="Barlow S.B."/>
            <person name="Starkenburg S.R."/>
            <person name="Cattolico R.A."/>
        </authorList>
    </citation>
    <scope>NUCLEOTIDE SEQUENCE</scope>
    <source>
        <strain evidence="2">CCMP291</strain>
    </source>
</reference>